<evidence type="ECO:0000259" key="12">
    <source>
        <dbReference type="PROSITE" id="PS52015"/>
    </source>
</evidence>
<organism evidence="13 14">
    <name type="scientific">Poritiphilus flavus</name>
    <dbReference type="NCBI Taxonomy" id="2697053"/>
    <lineage>
        <taxon>Bacteria</taxon>
        <taxon>Pseudomonadati</taxon>
        <taxon>Bacteroidota</taxon>
        <taxon>Flavobacteriia</taxon>
        <taxon>Flavobacteriales</taxon>
        <taxon>Flavobacteriaceae</taxon>
        <taxon>Poritiphilus</taxon>
    </lineage>
</organism>
<dbReference type="GO" id="GO:0030288">
    <property type="term" value="C:outer membrane-bounded periplasmic space"/>
    <property type="evidence" value="ECO:0007669"/>
    <property type="project" value="InterPro"/>
</dbReference>
<keyword evidence="5" id="KW-0997">Cell inner membrane</keyword>
<keyword evidence="14" id="KW-1185">Reference proteome</keyword>
<keyword evidence="9 11" id="KW-0472">Membrane</keyword>
<dbReference type="PROSITE" id="PS52015">
    <property type="entry name" value="TONB_CTD"/>
    <property type="match status" value="1"/>
</dbReference>
<evidence type="ECO:0000256" key="8">
    <source>
        <dbReference type="ARBA" id="ARBA00022989"/>
    </source>
</evidence>
<dbReference type="GO" id="GO:0015891">
    <property type="term" value="P:siderophore transport"/>
    <property type="evidence" value="ECO:0007669"/>
    <property type="project" value="InterPro"/>
</dbReference>
<name>A0A6L9EGA8_9FLAO</name>
<evidence type="ECO:0000256" key="11">
    <source>
        <dbReference type="SAM" id="Phobius"/>
    </source>
</evidence>
<dbReference type="PANTHER" id="PTHR33446">
    <property type="entry name" value="PROTEIN TONB-RELATED"/>
    <property type="match status" value="1"/>
</dbReference>
<keyword evidence="3" id="KW-0813">Transport</keyword>
<dbReference type="InterPro" id="IPR037682">
    <property type="entry name" value="TonB_C"/>
</dbReference>
<evidence type="ECO:0000256" key="6">
    <source>
        <dbReference type="ARBA" id="ARBA00022692"/>
    </source>
</evidence>
<dbReference type="GO" id="GO:0055085">
    <property type="term" value="P:transmembrane transport"/>
    <property type="evidence" value="ECO:0007669"/>
    <property type="project" value="InterPro"/>
</dbReference>
<dbReference type="RefSeq" id="WP_161436834.1">
    <property type="nucleotide sequence ID" value="NZ_WXYO01000008.1"/>
</dbReference>
<dbReference type="GO" id="GO:0015031">
    <property type="term" value="P:protein transport"/>
    <property type="evidence" value="ECO:0007669"/>
    <property type="project" value="UniProtKB-KW"/>
</dbReference>
<accession>A0A6L9EGA8</accession>
<evidence type="ECO:0000256" key="9">
    <source>
        <dbReference type="ARBA" id="ARBA00023136"/>
    </source>
</evidence>
<keyword evidence="8 11" id="KW-1133">Transmembrane helix</keyword>
<dbReference type="AlphaFoldDB" id="A0A6L9EGA8"/>
<keyword evidence="7" id="KW-0653">Protein transport</keyword>
<dbReference type="SUPFAM" id="SSF74653">
    <property type="entry name" value="TolA/TonB C-terminal domain"/>
    <property type="match status" value="1"/>
</dbReference>
<gene>
    <name evidence="13" type="ORF">GTQ38_17355</name>
</gene>
<keyword evidence="4" id="KW-1003">Cell membrane</keyword>
<reference evidence="13 14" key="1">
    <citation type="submission" date="2020-01" db="EMBL/GenBank/DDBJ databases">
        <title>Bacteria diversity of Porities sp.</title>
        <authorList>
            <person name="Wang G."/>
        </authorList>
    </citation>
    <scope>NUCLEOTIDE SEQUENCE [LARGE SCALE GENOMIC DNA]</scope>
    <source>
        <strain evidence="13 14">R33</strain>
    </source>
</reference>
<proteinExistence type="inferred from homology"/>
<feature type="region of interest" description="Disordered" evidence="10">
    <location>
        <begin position="1"/>
        <end position="30"/>
    </location>
</feature>
<evidence type="ECO:0000256" key="5">
    <source>
        <dbReference type="ARBA" id="ARBA00022519"/>
    </source>
</evidence>
<evidence type="ECO:0000256" key="10">
    <source>
        <dbReference type="SAM" id="MobiDB-lite"/>
    </source>
</evidence>
<dbReference type="EMBL" id="WXYO01000008">
    <property type="protein sequence ID" value="NAS13784.1"/>
    <property type="molecule type" value="Genomic_DNA"/>
</dbReference>
<sequence length="261" mass="29334">MKDNYQSSGSANNGNSGKKSNASSRRGKRETNLRKGGFLRFQIGLILALLLVYIGLEASFSMNKEKELPPEPYIPEEVIFDPDVILARPEKPKIIAKQKPSPRIKAVPNHVDVVPPEDFIAIPPDEPSNLDPGEIDYVEPEVPEEIPIEVVEEVPIFPGCEEVPKSERKACFEKQIRKHVRKNFRYPERARVLGQQGRVSVVFKIDKEGQVGDIQLRGPSELLEKEAERIISKLPKMTPGKQQGVPVRVPFSIPINFVLED</sequence>
<comment type="caution">
    <text evidence="13">The sequence shown here is derived from an EMBL/GenBank/DDBJ whole genome shotgun (WGS) entry which is preliminary data.</text>
</comment>
<protein>
    <submittedName>
        <fullName evidence="13">TonB family protein</fullName>
    </submittedName>
</protein>
<evidence type="ECO:0000313" key="13">
    <source>
        <dbReference type="EMBL" id="NAS13784.1"/>
    </source>
</evidence>
<dbReference type="Gene3D" id="3.30.1150.10">
    <property type="match status" value="1"/>
</dbReference>
<evidence type="ECO:0000256" key="4">
    <source>
        <dbReference type="ARBA" id="ARBA00022475"/>
    </source>
</evidence>
<dbReference type="InterPro" id="IPR051045">
    <property type="entry name" value="TonB-dependent_transducer"/>
</dbReference>
<evidence type="ECO:0000256" key="3">
    <source>
        <dbReference type="ARBA" id="ARBA00022448"/>
    </source>
</evidence>
<comment type="subcellular location">
    <subcellularLocation>
        <location evidence="1">Cell inner membrane</location>
        <topology evidence="1">Single-pass membrane protein</topology>
        <orientation evidence="1">Periplasmic side</orientation>
    </subcellularLocation>
</comment>
<evidence type="ECO:0000256" key="1">
    <source>
        <dbReference type="ARBA" id="ARBA00004383"/>
    </source>
</evidence>
<dbReference type="InterPro" id="IPR006260">
    <property type="entry name" value="TonB/TolA_C"/>
</dbReference>
<dbReference type="Pfam" id="PF03544">
    <property type="entry name" value="TonB_C"/>
    <property type="match status" value="1"/>
</dbReference>
<dbReference type="GO" id="GO:0031992">
    <property type="term" value="F:energy transducer activity"/>
    <property type="evidence" value="ECO:0007669"/>
    <property type="project" value="InterPro"/>
</dbReference>
<dbReference type="Proteomes" id="UP000475249">
    <property type="component" value="Unassembled WGS sequence"/>
</dbReference>
<feature type="transmembrane region" description="Helical" evidence="11">
    <location>
        <begin position="38"/>
        <end position="56"/>
    </location>
</feature>
<dbReference type="InterPro" id="IPR003538">
    <property type="entry name" value="TonB"/>
</dbReference>
<dbReference type="NCBIfam" id="TIGR01352">
    <property type="entry name" value="tonB_Cterm"/>
    <property type="match status" value="1"/>
</dbReference>
<feature type="domain" description="TonB C-terminal" evidence="12">
    <location>
        <begin position="171"/>
        <end position="261"/>
    </location>
</feature>
<keyword evidence="6 11" id="KW-0812">Transmembrane</keyword>
<comment type="similarity">
    <text evidence="2">Belongs to the TonB family.</text>
</comment>
<evidence type="ECO:0000256" key="2">
    <source>
        <dbReference type="ARBA" id="ARBA00006555"/>
    </source>
</evidence>
<dbReference type="PRINTS" id="PR01374">
    <property type="entry name" value="TONBPROTEIN"/>
</dbReference>
<dbReference type="GO" id="GO:0098797">
    <property type="term" value="C:plasma membrane protein complex"/>
    <property type="evidence" value="ECO:0007669"/>
    <property type="project" value="TreeGrafter"/>
</dbReference>
<dbReference type="PANTHER" id="PTHR33446:SF2">
    <property type="entry name" value="PROTEIN TONB"/>
    <property type="match status" value="1"/>
</dbReference>
<feature type="compositionally biased region" description="Low complexity" evidence="10">
    <location>
        <begin position="7"/>
        <end position="24"/>
    </location>
</feature>
<evidence type="ECO:0000256" key="7">
    <source>
        <dbReference type="ARBA" id="ARBA00022927"/>
    </source>
</evidence>
<evidence type="ECO:0000313" key="14">
    <source>
        <dbReference type="Proteomes" id="UP000475249"/>
    </source>
</evidence>